<gene>
    <name evidence="1" type="ORF">S01H4_37832</name>
</gene>
<name>X1C4X3_9ZZZZ</name>
<protein>
    <submittedName>
        <fullName evidence="1">Uncharacterized protein</fullName>
    </submittedName>
</protein>
<organism evidence="1">
    <name type="scientific">marine sediment metagenome</name>
    <dbReference type="NCBI Taxonomy" id="412755"/>
    <lineage>
        <taxon>unclassified sequences</taxon>
        <taxon>metagenomes</taxon>
        <taxon>ecological metagenomes</taxon>
    </lineage>
</organism>
<feature type="non-terminal residue" evidence="1">
    <location>
        <position position="64"/>
    </location>
</feature>
<sequence>MIFKLEIGESFNESPTHAEIINFFMAKQKSNNIKVQLLYKSCPEANFRLFKALAMLIDKQDIFN</sequence>
<accession>X1C4X3</accession>
<dbReference type="AlphaFoldDB" id="X1C4X3"/>
<comment type="caution">
    <text evidence="1">The sequence shown here is derived from an EMBL/GenBank/DDBJ whole genome shotgun (WGS) entry which is preliminary data.</text>
</comment>
<reference evidence="1" key="1">
    <citation type="journal article" date="2014" name="Front. Microbiol.">
        <title>High frequency of phylogenetically diverse reductive dehalogenase-homologous genes in deep subseafloor sedimentary metagenomes.</title>
        <authorList>
            <person name="Kawai M."/>
            <person name="Futagami T."/>
            <person name="Toyoda A."/>
            <person name="Takaki Y."/>
            <person name="Nishi S."/>
            <person name="Hori S."/>
            <person name="Arai W."/>
            <person name="Tsubouchi T."/>
            <person name="Morono Y."/>
            <person name="Uchiyama I."/>
            <person name="Ito T."/>
            <person name="Fujiyama A."/>
            <person name="Inagaki F."/>
            <person name="Takami H."/>
        </authorList>
    </citation>
    <scope>NUCLEOTIDE SEQUENCE</scope>
    <source>
        <strain evidence="1">Expedition CK06-06</strain>
    </source>
</reference>
<evidence type="ECO:0000313" key="1">
    <source>
        <dbReference type="EMBL" id="GAH03121.1"/>
    </source>
</evidence>
<dbReference type="EMBL" id="BART01020352">
    <property type="protein sequence ID" value="GAH03121.1"/>
    <property type="molecule type" value="Genomic_DNA"/>
</dbReference>
<proteinExistence type="predicted"/>